<dbReference type="Proteomes" id="UP000277212">
    <property type="component" value="Unassembled WGS sequence"/>
</dbReference>
<feature type="repeat" description="ANK" evidence="3">
    <location>
        <begin position="643"/>
        <end position="675"/>
    </location>
</feature>
<dbReference type="Gene3D" id="1.25.40.20">
    <property type="entry name" value="Ankyrin repeat-containing domain"/>
    <property type="match status" value="2"/>
</dbReference>
<organism evidence="5 6">
    <name type="scientific">Fusarium kuroshium</name>
    <dbReference type="NCBI Taxonomy" id="2010991"/>
    <lineage>
        <taxon>Eukaryota</taxon>
        <taxon>Fungi</taxon>
        <taxon>Dikarya</taxon>
        <taxon>Ascomycota</taxon>
        <taxon>Pezizomycotina</taxon>
        <taxon>Sordariomycetes</taxon>
        <taxon>Hypocreomycetidae</taxon>
        <taxon>Hypocreales</taxon>
        <taxon>Nectriaceae</taxon>
        <taxon>Fusarium</taxon>
        <taxon>Fusarium solani species complex</taxon>
    </lineage>
</organism>
<dbReference type="SUPFAM" id="SSF48403">
    <property type="entry name" value="Ankyrin repeat"/>
    <property type="match status" value="2"/>
</dbReference>
<feature type="repeat" description="ANK" evidence="3">
    <location>
        <begin position="870"/>
        <end position="902"/>
    </location>
</feature>
<dbReference type="Pfam" id="PF00023">
    <property type="entry name" value="Ank"/>
    <property type="match status" value="1"/>
</dbReference>
<dbReference type="SMART" id="SM00248">
    <property type="entry name" value="ANK"/>
    <property type="match status" value="14"/>
</dbReference>
<evidence type="ECO:0000256" key="1">
    <source>
        <dbReference type="ARBA" id="ARBA00022737"/>
    </source>
</evidence>
<dbReference type="Pfam" id="PF12796">
    <property type="entry name" value="Ank_2"/>
    <property type="match status" value="3"/>
</dbReference>
<dbReference type="Pfam" id="PF14420">
    <property type="entry name" value="Clr5"/>
    <property type="match status" value="1"/>
</dbReference>
<dbReference type="InterPro" id="IPR002110">
    <property type="entry name" value="Ankyrin_rpt"/>
</dbReference>
<feature type="repeat" description="ANK" evidence="3">
    <location>
        <begin position="426"/>
        <end position="458"/>
    </location>
</feature>
<dbReference type="OrthoDB" id="539213at2759"/>
<reference evidence="5 6" key="1">
    <citation type="submission" date="2017-06" db="EMBL/GenBank/DDBJ databases">
        <title>Comparative genomic analysis of Ambrosia Fusariam Clade fungi.</title>
        <authorList>
            <person name="Stajich J.E."/>
            <person name="Carrillo J."/>
            <person name="Kijimoto T."/>
            <person name="Eskalen A."/>
            <person name="O'Donnell K."/>
            <person name="Kasson M."/>
        </authorList>
    </citation>
    <scope>NUCLEOTIDE SEQUENCE [LARGE SCALE GENOMIC DNA]</scope>
    <source>
        <strain evidence="5">UCR3666</strain>
    </source>
</reference>
<dbReference type="PROSITE" id="PS50088">
    <property type="entry name" value="ANK_REPEAT"/>
    <property type="match status" value="6"/>
</dbReference>
<name>A0A3M2RWL8_9HYPO</name>
<feature type="domain" description="Clr5" evidence="4">
    <location>
        <begin position="11"/>
        <end position="61"/>
    </location>
</feature>
<protein>
    <recommendedName>
        <fullName evidence="4">Clr5 domain-containing protein</fullName>
    </recommendedName>
</protein>
<feature type="repeat" description="ANK" evidence="3">
    <location>
        <begin position="835"/>
        <end position="867"/>
    </location>
</feature>
<gene>
    <name evidence="5" type="ORF">CDV36_010695</name>
</gene>
<dbReference type="InterPro" id="IPR025676">
    <property type="entry name" value="Clr5_dom"/>
</dbReference>
<evidence type="ECO:0000256" key="3">
    <source>
        <dbReference type="PROSITE-ProRule" id="PRU00023"/>
    </source>
</evidence>
<keyword evidence="2 3" id="KW-0040">ANK repeat</keyword>
<comment type="caution">
    <text evidence="5">The sequence shown here is derived from an EMBL/GenBank/DDBJ whole genome shotgun (WGS) entry which is preliminary data.</text>
</comment>
<dbReference type="PANTHER" id="PTHR24198:SF165">
    <property type="entry name" value="ANKYRIN REPEAT-CONTAINING PROTEIN-RELATED"/>
    <property type="match status" value="1"/>
</dbReference>
<dbReference type="PANTHER" id="PTHR24198">
    <property type="entry name" value="ANKYRIN REPEAT AND PROTEIN KINASE DOMAIN-CONTAINING PROTEIN"/>
    <property type="match status" value="1"/>
</dbReference>
<proteinExistence type="predicted"/>
<dbReference type="PRINTS" id="PR01415">
    <property type="entry name" value="ANKYRIN"/>
</dbReference>
<feature type="repeat" description="ANK" evidence="3">
    <location>
        <begin position="800"/>
        <end position="832"/>
    </location>
</feature>
<evidence type="ECO:0000313" key="6">
    <source>
        <dbReference type="Proteomes" id="UP000277212"/>
    </source>
</evidence>
<dbReference type="InterPro" id="IPR036770">
    <property type="entry name" value="Ankyrin_rpt-contain_sf"/>
</dbReference>
<dbReference type="AlphaFoldDB" id="A0A3M2RWL8"/>
<dbReference type="STRING" id="2010991.A0A3M2RWL8"/>
<keyword evidence="6" id="KW-1185">Reference proteome</keyword>
<sequence>MSPAARIPLSHWEREKEHIRALYLDQDKTLDELVKCMAEEHGFEATRAQYIRRLDSWKMRKYSTKEEWEYVHSLVRKRKLEGKESEIIMDGKPISVKKLKKELGRYGQPSSSEKPCSSLPEDALEGIVACTPPTTTSVSFQINMIRWATVPWFLFHDSFVPSVTSAFEHVGEGDARQLALEDQTSSLAGNLFRTDLCLSTAAKTVAEELPKRPGVDALQAQSSAPSHFIQFLCWAIYQSSNSLLSDDQTDRFLNWLISHGYIRFLQQSTPRSNPVMRVLMTNLLLSAIRLRNPKIVGFLLDNGVDPNVTHRDSRETALQLAIKGKSNNTEIVEILLGHGACPNTVCPESTERRSPLLLAMADLPQKSSIANMLILAGANANISCSWHPWGYHLESDTPLMFAVQEDTSLVHLLLDKGADPNFFSPVSRSALHAAVRTCSVDFVRALLRAGANANIPYGDGDQPGFNYLLTYLARDMPLMVPKSLLTPIDIAYQIGNGPIIDLLLEAGAHADGCAAFIDRLDPEISTIALKEAKRAGDHYIVKSLLRAKVRLDQDTSSSAFACNSSNAHTHQGLPKPSFLSWAILREDHQLFEQLMSKGTKPDPPPDWPTPLCAAIIRGSLIMVRRLIKAGANVNRPSLFPAGIYETPLQIAIQKGDDHFINLLLNSGADPNYWEETMQFESALNTAVSKQNRRVVELLLFRGANPNKTMSLVAAVPNIGQPIDLEIFRLLLHHKADINPKCLETPPPQATTELRDPTPVTAVSRLRLTPLQTALERSHDELAWMLLDAGADFKAPASWKGGKTALQAAAMNGNMSFIRHFISRGVDINAPPASNCGATALQFAAIQGHYNVVVFLLENGADVNAPGAAVGGRTALQGASEHGRLDIVHLLLENDQEEESLDQRCQDAAVFAERNGHFVIAEILRGWKKT</sequence>
<evidence type="ECO:0000313" key="5">
    <source>
        <dbReference type="EMBL" id="RMJ09664.1"/>
    </source>
</evidence>
<evidence type="ECO:0000259" key="4">
    <source>
        <dbReference type="Pfam" id="PF14420"/>
    </source>
</evidence>
<dbReference type="EMBL" id="NKUJ01000233">
    <property type="protein sequence ID" value="RMJ09664.1"/>
    <property type="molecule type" value="Genomic_DNA"/>
</dbReference>
<feature type="repeat" description="ANK" evidence="3">
    <location>
        <begin position="606"/>
        <end position="638"/>
    </location>
</feature>
<dbReference type="PROSITE" id="PS50297">
    <property type="entry name" value="ANK_REP_REGION"/>
    <property type="match status" value="4"/>
</dbReference>
<evidence type="ECO:0000256" key="2">
    <source>
        <dbReference type="ARBA" id="ARBA00023043"/>
    </source>
</evidence>
<accession>A0A3M2RWL8</accession>
<keyword evidence="1" id="KW-0677">Repeat</keyword>